<dbReference type="EMBL" id="FNFO01000008">
    <property type="protein sequence ID" value="SDL83069.1"/>
    <property type="molecule type" value="Genomic_DNA"/>
</dbReference>
<reference evidence="2 3" key="1">
    <citation type="submission" date="2016-10" db="EMBL/GenBank/DDBJ databases">
        <authorList>
            <person name="de Groot N.N."/>
        </authorList>
    </citation>
    <scope>NUCLEOTIDE SEQUENCE [LARGE SCALE GENOMIC DNA]</scope>
    <source>
        <strain evidence="2 3">DSM 25186</strain>
    </source>
</reference>
<evidence type="ECO:0000313" key="2">
    <source>
        <dbReference type="EMBL" id="SDL83069.1"/>
    </source>
</evidence>
<feature type="region of interest" description="Disordered" evidence="1">
    <location>
        <begin position="94"/>
        <end position="116"/>
    </location>
</feature>
<dbReference type="OrthoDB" id="662966at2"/>
<organism evidence="2 3">
    <name type="scientific">Catalinimonas alkaloidigena</name>
    <dbReference type="NCBI Taxonomy" id="1075417"/>
    <lineage>
        <taxon>Bacteria</taxon>
        <taxon>Pseudomonadati</taxon>
        <taxon>Bacteroidota</taxon>
        <taxon>Cytophagia</taxon>
        <taxon>Cytophagales</taxon>
        <taxon>Catalimonadaceae</taxon>
        <taxon>Catalinimonas</taxon>
    </lineage>
</organism>
<feature type="compositionally biased region" description="Acidic residues" evidence="1">
    <location>
        <begin position="98"/>
        <end position="110"/>
    </location>
</feature>
<name>A0A1G9N9B9_9BACT</name>
<keyword evidence="3" id="KW-1185">Reference proteome</keyword>
<dbReference type="RefSeq" id="WP_143017381.1">
    <property type="nucleotide sequence ID" value="NZ_FNFO01000008.1"/>
</dbReference>
<protein>
    <submittedName>
        <fullName evidence="2">Uncharacterized protein</fullName>
    </submittedName>
</protein>
<gene>
    <name evidence="2" type="ORF">SAMN05421823_108221</name>
</gene>
<evidence type="ECO:0000256" key="1">
    <source>
        <dbReference type="SAM" id="MobiDB-lite"/>
    </source>
</evidence>
<dbReference type="Proteomes" id="UP000198510">
    <property type="component" value="Unassembled WGS sequence"/>
</dbReference>
<dbReference type="AlphaFoldDB" id="A0A1G9N9B9"/>
<proteinExistence type="predicted"/>
<sequence>MADNPTAEDLIAMIERYQEARLQPYQTTIRAVNPTFQDARACWFSADQLLKMLGIAKTAAQLKQEGTMTQNLSGVRFYYAAEEDLKHTLVMVSTESTGEGDTDNDQDETLENGGKLCPPNCNGAMH</sequence>
<accession>A0A1G9N9B9</accession>
<evidence type="ECO:0000313" key="3">
    <source>
        <dbReference type="Proteomes" id="UP000198510"/>
    </source>
</evidence>